<evidence type="ECO:0000256" key="1">
    <source>
        <dbReference type="SAM" id="MobiDB-lite"/>
    </source>
</evidence>
<feature type="region of interest" description="Disordered" evidence="1">
    <location>
        <begin position="322"/>
        <end position="511"/>
    </location>
</feature>
<keyword evidence="3" id="KW-1185">Reference proteome</keyword>
<accession>A0AAD5RWD2</accession>
<organism evidence="2 3">
    <name type="scientific">Zalerion maritima</name>
    <dbReference type="NCBI Taxonomy" id="339359"/>
    <lineage>
        <taxon>Eukaryota</taxon>
        <taxon>Fungi</taxon>
        <taxon>Dikarya</taxon>
        <taxon>Ascomycota</taxon>
        <taxon>Pezizomycotina</taxon>
        <taxon>Sordariomycetes</taxon>
        <taxon>Lulworthiomycetidae</taxon>
        <taxon>Lulworthiales</taxon>
        <taxon>Lulworthiaceae</taxon>
        <taxon>Zalerion</taxon>
    </lineage>
</organism>
<evidence type="ECO:0000313" key="3">
    <source>
        <dbReference type="Proteomes" id="UP001201980"/>
    </source>
</evidence>
<feature type="compositionally biased region" description="Polar residues" evidence="1">
    <location>
        <begin position="49"/>
        <end position="68"/>
    </location>
</feature>
<feature type="compositionally biased region" description="Basic and acidic residues" evidence="1">
    <location>
        <begin position="394"/>
        <end position="409"/>
    </location>
</feature>
<reference evidence="2" key="1">
    <citation type="submission" date="2022-07" db="EMBL/GenBank/DDBJ databases">
        <title>Draft genome sequence of Zalerion maritima ATCC 34329, a (micro)plastics degrading marine fungus.</title>
        <authorList>
            <person name="Paco A."/>
            <person name="Goncalves M.F.M."/>
            <person name="Rocha-Santos T.A.P."/>
            <person name="Alves A."/>
        </authorList>
    </citation>
    <scope>NUCLEOTIDE SEQUENCE</scope>
    <source>
        <strain evidence="2">ATCC 34329</strain>
    </source>
</reference>
<gene>
    <name evidence="2" type="ORF">MKZ38_006807</name>
</gene>
<proteinExistence type="predicted"/>
<feature type="region of interest" description="Disordered" evidence="1">
    <location>
        <begin position="231"/>
        <end position="289"/>
    </location>
</feature>
<feature type="compositionally biased region" description="Basic and acidic residues" evidence="1">
    <location>
        <begin position="70"/>
        <end position="101"/>
    </location>
</feature>
<comment type="caution">
    <text evidence="2">The sequence shown here is derived from an EMBL/GenBank/DDBJ whole genome shotgun (WGS) entry which is preliminary data.</text>
</comment>
<sequence>MLSPNPTRDGRDGRDDGNDLNVRLSSPAEDSADLEQAGLQPMGPVAPQTEAQHVPASSDTQGHHQTTKIGCEHSDLESFRRSREAELAHSQQSREENHDPDSQQYPNPAGFYQPPEHYSPVPQRQTGRGERQHPRGSQQHPLSGHRQDAQVFQNPGHPDPPQRYVQGPRMPPLQPFDGHAHMYGPFACQVRPPNPGKKWVHGRYHDYMVPAVIPPRMREFRPALPICESAPVPEADREERGAPGPYQGRRESDMSRSGYGTSMSSYNDMSSSREMSGALPIGRGIPHSTGMSTLVPMSRLAERESAGRTAPGPTTAMRAFVERRESQSRLSFPPSLLPNMDEERYDQFPFPRRSRGRFDSSGPPSRSEQRERGYRRRDYSYGYESYNQAPEGHAPVREMTSSRHYHDPVETAPPAGPGASAARRLLPPGMTRAVQRPTQTVTPPLRGARSRGGSPPPSMAQSRKKPILRPDSPPSEGREREFQEDGLDGEEDQDDGDDRDDGDYVDDEAED</sequence>
<name>A0AAD5RWD2_9PEZI</name>
<dbReference type="Proteomes" id="UP001201980">
    <property type="component" value="Unassembled WGS sequence"/>
</dbReference>
<dbReference type="EMBL" id="JAKWBI020000041">
    <property type="protein sequence ID" value="KAJ2904942.1"/>
    <property type="molecule type" value="Genomic_DNA"/>
</dbReference>
<feature type="region of interest" description="Disordered" evidence="1">
    <location>
        <begin position="1"/>
        <end position="172"/>
    </location>
</feature>
<feature type="compositionally biased region" description="Basic and acidic residues" evidence="1">
    <location>
        <begin position="367"/>
        <end position="379"/>
    </location>
</feature>
<feature type="compositionally biased region" description="Acidic residues" evidence="1">
    <location>
        <begin position="484"/>
        <end position="511"/>
    </location>
</feature>
<feature type="compositionally biased region" description="Low complexity" evidence="1">
    <location>
        <begin position="262"/>
        <end position="276"/>
    </location>
</feature>
<evidence type="ECO:0000313" key="2">
    <source>
        <dbReference type="EMBL" id="KAJ2904942.1"/>
    </source>
</evidence>
<dbReference type="AlphaFoldDB" id="A0AAD5RWD2"/>
<protein>
    <submittedName>
        <fullName evidence="2">Uncharacterized protein</fullName>
    </submittedName>
</protein>
<feature type="compositionally biased region" description="Basic and acidic residues" evidence="1">
    <location>
        <begin position="8"/>
        <end position="17"/>
    </location>
</feature>